<evidence type="ECO:0000313" key="2">
    <source>
        <dbReference type="EMBL" id="WKK74597.2"/>
    </source>
</evidence>
<dbReference type="RefSeq" id="WP_308347400.1">
    <property type="nucleotide sequence ID" value="NZ_CP129971.1"/>
</dbReference>
<name>A0AA49JGL2_9BACT</name>
<feature type="chain" id="PRO_5041435768" description="YARHG domain-containing protein" evidence="1">
    <location>
        <begin position="20"/>
        <end position="276"/>
    </location>
</feature>
<accession>A0AA49JGL2</accession>
<sequence>MIRILLINLLICLPFMLPAQIVQEDGSTRDESELYASTKQVNQFFRRFNGEEDQKGRRFYEGDKEFREVSLRKNYITLLFDRENESIPSEQKKSFIYDVTDKRNPKFLDFHEEGWFAEVNAVFSRNGQEENILLFFKIQEEGKGYEWVLEQVSSSYYQQFFEKDESEEKPFLHPMSHELDFMNLHKSLRQENAVDFTADDFEVDPLSIFLYEMASKQIQFKTVTGSKFHFFQCEGWYFQIAEYNRKGYNSGWLISDLIPIKKEDIPQLKAFIYEAK</sequence>
<dbReference type="Proteomes" id="UP001230496">
    <property type="component" value="Chromosome"/>
</dbReference>
<dbReference type="EMBL" id="CP129971">
    <property type="protein sequence ID" value="WKK74597.2"/>
    <property type="molecule type" value="Genomic_DNA"/>
</dbReference>
<evidence type="ECO:0000313" key="3">
    <source>
        <dbReference type="Proteomes" id="UP001230496"/>
    </source>
</evidence>
<evidence type="ECO:0008006" key="4">
    <source>
        <dbReference type="Google" id="ProtNLM"/>
    </source>
</evidence>
<feature type="signal peptide" evidence="1">
    <location>
        <begin position="1"/>
        <end position="19"/>
    </location>
</feature>
<evidence type="ECO:0000256" key="1">
    <source>
        <dbReference type="SAM" id="SignalP"/>
    </source>
</evidence>
<gene>
    <name evidence="2" type="ORF">QYS49_23210</name>
</gene>
<dbReference type="AlphaFoldDB" id="A0AA49JGL2"/>
<organism evidence="2 3">
    <name type="scientific">Marivirga salinarum</name>
    <dbReference type="NCBI Taxonomy" id="3059078"/>
    <lineage>
        <taxon>Bacteria</taxon>
        <taxon>Pseudomonadati</taxon>
        <taxon>Bacteroidota</taxon>
        <taxon>Cytophagia</taxon>
        <taxon>Cytophagales</taxon>
        <taxon>Marivirgaceae</taxon>
        <taxon>Marivirga</taxon>
    </lineage>
</organism>
<keyword evidence="3" id="KW-1185">Reference proteome</keyword>
<dbReference type="KEGG" id="msaa:QYS49_23210"/>
<proteinExistence type="predicted"/>
<reference evidence="2 3" key="1">
    <citation type="submission" date="2023-08" db="EMBL/GenBank/DDBJ databases">
        <title>Comparative genomics and taxonomic characterization of three novel marine species of genus Marivirga.</title>
        <authorList>
            <person name="Muhammad N."/>
            <person name="Kim S.-G."/>
        </authorList>
    </citation>
    <scope>NUCLEOTIDE SEQUENCE [LARGE SCALE GENOMIC DNA]</scope>
    <source>
        <strain evidence="2 3">BDSF4-3</strain>
    </source>
</reference>
<protein>
    <recommendedName>
        <fullName evidence="4">YARHG domain-containing protein</fullName>
    </recommendedName>
</protein>
<keyword evidence="1" id="KW-0732">Signal</keyword>